<proteinExistence type="inferred from homology"/>
<feature type="compositionally biased region" description="Basic and acidic residues" evidence="22">
    <location>
        <begin position="1031"/>
        <end position="1042"/>
    </location>
</feature>
<dbReference type="PANTHER" id="PTHR46510:SF1">
    <property type="entry name" value="BROMODOMAIN ADJACENT TO ZINC FINGER DOMAIN PROTEIN 1A"/>
    <property type="match status" value="1"/>
</dbReference>
<evidence type="ECO:0000256" key="20">
    <source>
        <dbReference type="PROSITE-ProRule" id="PRU00475"/>
    </source>
</evidence>
<dbReference type="InterPro" id="IPR029063">
    <property type="entry name" value="SAM-dependent_MTases_sf"/>
</dbReference>
<feature type="compositionally biased region" description="Basic and acidic residues" evidence="22">
    <location>
        <begin position="988"/>
        <end position="1013"/>
    </location>
</feature>
<evidence type="ECO:0000256" key="3">
    <source>
        <dbReference type="ARBA" id="ARBA00007444"/>
    </source>
</evidence>
<dbReference type="GO" id="GO:0006338">
    <property type="term" value="P:chromatin remodeling"/>
    <property type="evidence" value="ECO:0007669"/>
    <property type="project" value="InterPro"/>
</dbReference>
<dbReference type="FunFam" id="1.20.920.10:FF:000029">
    <property type="entry name" value="Bromodomain adjacent to zinc finger domain protein 1A"/>
    <property type="match status" value="1"/>
</dbReference>
<feature type="domain" description="WAC" evidence="26">
    <location>
        <begin position="327"/>
        <end position="433"/>
    </location>
</feature>
<evidence type="ECO:0000256" key="13">
    <source>
        <dbReference type="ARBA" id="ARBA00023117"/>
    </source>
</evidence>
<feature type="compositionally biased region" description="Polar residues" evidence="22">
    <location>
        <begin position="1262"/>
        <end position="1284"/>
    </location>
</feature>
<dbReference type="PROSITE" id="PS01359">
    <property type="entry name" value="ZF_PHD_1"/>
    <property type="match status" value="1"/>
</dbReference>
<evidence type="ECO:0000256" key="1">
    <source>
        <dbReference type="ARBA" id="ARBA00004123"/>
    </source>
</evidence>
<feature type="domain" description="Bromo" evidence="23">
    <location>
        <begin position="1761"/>
        <end position="1831"/>
    </location>
</feature>
<keyword evidence="10" id="KW-0007">Acetylation</keyword>
<dbReference type="InterPro" id="IPR013083">
    <property type="entry name" value="Znf_RING/FYVE/PHD"/>
</dbReference>
<dbReference type="InterPro" id="IPR028942">
    <property type="entry name" value="WHIM1_dom"/>
</dbReference>
<dbReference type="GO" id="GO:0015629">
    <property type="term" value="C:actin cytoskeleton"/>
    <property type="evidence" value="ECO:0007669"/>
    <property type="project" value="InterPro"/>
</dbReference>
<dbReference type="InterPro" id="IPR017904">
    <property type="entry name" value="ADF/Cofilin"/>
</dbReference>
<feature type="compositionally biased region" description="Acidic residues" evidence="22">
    <location>
        <begin position="1019"/>
        <end position="1029"/>
    </location>
</feature>
<dbReference type="InterPro" id="IPR018501">
    <property type="entry name" value="DDT_dom"/>
</dbReference>
<evidence type="ECO:0000259" key="26">
    <source>
        <dbReference type="PROSITE" id="PS51136"/>
    </source>
</evidence>
<feature type="region of interest" description="Disordered" evidence="22">
    <location>
        <begin position="1259"/>
        <end position="1284"/>
    </location>
</feature>
<evidence type="ECO:0000259" key="25">
    <source>
        <dbReference type="PROSITE" id="PS50827"/>
    </source>
</evidence>
<dbReference type="GO" id="GO:0000228">
    <property type="term" value="C:nuclear chromosome"/>
    <property type="evidence" value="ECO:0007669"/>
    <property type="project" value="TreeGrafter"/>
</dbReference>
<dbReference type="PROSITE" id="PS50016">
    <property type="entry name" value="ZF_PHD_2"/>
    <property type="match status" value="1"/>
</dbReference>
<dbReference type="InterPro" id="IPR036427">
    <property type="entry name" value="Bromodomain-like_sf"/>
</dbReference>
<dbReference type="PROSITE" id="PS51136">
    <property type="entry name" value="WAC"/>
    <property type="match status" value="1"/>
</dbReference>
<dbReference type="SMART" id="SM00249">
    <property type="entry name" value="PHD"/>
    <property type="match status" value="1"/>
</dbReference>
<evidence type="ECO:0000256" key="17">
    <source>
        <dbReference type="ARBA" id="ARBA00068253"/>
    </source>
</evidence>
<dbReference type="InterPro" id="IPR037325">
    <property type="entry name" value="Acf1_Bromo"/>
</dbReference>
<dbReference type="SUPFAM" id="SSF57903">
    <property type="entry name" value="FYVE/PHD zinc finger"/>
    <property type="match status" value="1"/>
</dbReference>
<dbReference type="EMBL" id="KE680407">
    <property type="protein sequence ID" value="ERE72535.1"/>
    <property type="molecule type" value="Genomic_DNA"/>
</dbReference>
<dbReference type="GO" id="GO:0008623">
    <property type="term" value="C:CHRAC"/>
    <property type="evidence" value="ECO:0007669"/>
    <property type="project" value="TreeGrafter"/>
</dbReference>
<dbReference type="PROSITE" id="PS50827">
    <property type="entry name" value="DDT"/>
    <property type="match status" value="1"/>
</dbReference>
<dbReference type="Pfam" id="PF02791">
    <property type="entry name" value="DDT"/>
    <property type="match status" value="1"/>
</dbReference>
<feature type="compositionally biased region" description="Low complexity" evidence="22">
    <location>
        <begin position="1615"/>
        <end position="1626"/>
    </location>
</feature>
<comment type="similarity">
    <text evidence="3">Belongs to the WAL family.</text>
</comment>
<evidence type="ECO:0000256" key="11">
    <source>
        <dbReference type="ARBA" id="ARBA00023015"/>
    </source>
</evidence>
<feature type="compositionally biased region" description="Acidic residues" evidence="22">
    <location>
        <begin position="1529"/>
        <end position="1572"/>
    </location>
</feature>
<dbReference type="Gene3D" id="1.20.920.10">
    <property type="entry name" value="Bromodomain-like"/>
    <property type="match status" value="1"/>
</dbReference>
<dbReference type="SMART" id="SM00102">
    <property type="entry name" value="ADF"/>
    <property type="match status" value="1"/>
</dbReference>
<protein>
    <recommendedName>
        <fullName evidence="17">Bromodomain adjacent to zinc finger domain protein 1A</fullName>
    </recommendedName>
</protein>
<dbReference type="GO" id="GO:0003677">
    <property type="term" value="F:DNA binding"/>
    <property type="evidence" value="ECO:0007669"/>
    <property type="project" value="TreeGrafter"/>
</dbReference>
<feature type="region of interest" description="Disordered" evidence="22">
    <location>
        <begin position="969"/>
        <end position="1069"/>
    </location>
</feature>
<dbReference type="PROSITE" id="PS51263">
    <property type="entry name" value="ADF_H"/>
    <property type="match status" value="1"/>
</dbReference>
<dbReference type="InterPro" id="IPR011011">
    <property type="entry name" value="Znf_FYVE_PHD"/>
</dbReference>
<evidence type="ECO:0000256" key="4">
    <source>
        <dbReference type="ARBA" id="ARBA00022499"/>
    </source>
</evidence>
<feature type="domain" description="DDT" evidence="25">
    <location>
        <begin position="736"/>
        <end position="805"/>
    </location>
</feature>
<dbReference type="PRINTS" id="PR00503">
    <property type="entry name" value="BROMODOMAIN"/>
</dbReference>
<evidence type="ECO:0000256" key="5">
    <source>
        <dbReference type="ARBA" id="ARBA00022553"/>
    </source>
</evidence>
<dbReference type="InterPro" id="IPR019787">
    <property type="entry name" value="Znf_PHD-finger"/>
</dbReference>
<dbReference type="Proteomes" id="UP000030759">
    <property type="component" value="Unassembled WGS sequence"/>
</dbReference>
<keyword evidence="14" id="KW-0804">Transcription</keyword>
<keyword evidence="5" id="KW-0597">Phosphoprotein</keyword>
<evidence type="ECO:0000256" key="10">
    <source>
        <dbReference type="ARBA" id="ARBA00022990"/>
    </source>
</evidence>
<evidence type="ECO:0000256" key="14">
    <source>
        <dbReference type="ARBA" id="ARBA00023163"/>
    </source>
</evidence>
<dbReference type="Pfam" id="PF00628">
    <property type="entry name" value="PHD"/>
    <property type="match status" value="1"/>
</dbReference>
<evidence type="ECO:0000259" key="23">
    <source>
        <dbReference type="PROSITE" id="PS50014"/>
    </source>
</evidence>
<comment type="subcellular location">
    <subcellularLocation>
        <location evidence="1 20">Nucleus</location>
    </subcellularLocation>
</comment>
<dbReference type="GO" id="GO:0006355">
    <property type="term" value="P:regulation of DNA-templated transcription"/>
    <property type="evidence" value="ECO:0007669"/>
    <property type="project" value="TreeGrafter"/>
</dbReference>
<evidence type="ECO:0000256" key="2">
    <source>
        <dbReference type="ARBA" id="ARBA00006844"/>
    </source>
</evidence>
<evidence type="ECO:0000313" key="28">
    <source>
        <dbReference type="EMBL" id="ERE72535.1"/>
    </source>
</evidence>
<dbReference type="CDD" id="cd05504">
    <property type="entry name" value="Bromo_Acf1_like"/>
    <property type="match status" value="1"/>
</dbReference>
<dbReference type="Gene3D" id="3.40.20.10">
    <property type="entry name" value="Severin"/>
    <property type="match status" value="1"/>
</dbReference>
<feature type="compositionally biased region" description="Polar residues" evidence="22">
    <location>
        <begin position="1591"/>
        <end position="1600"/>
    </location>
</feature>
<evidence type="ECO:0000256" key="22">
    <source>
        <dbReference type="SAM" id="MobiDB-lite"/>
    </source>
</evidence>
<dbReference type="SMART" id="SM00571">
    <property type="entry name" value="DDT"/>
    <property type="match status" value="1"/>
</dbReference>
<feature type="coiled-coil region" evidence="21">
    <location>
        <begin position="637"/>
        <end position="689"/>
    </location>
</feature>
<evidence type="ECO:0000256" key="21">
    <source>
        <dbReference type="SAM" id="Coils"/>
    </source>
</evidence>
<evidence type="ECO:0000256" key="6">
    <source>
        <dbReference type="ARBA" id="ARBA00022723"/>
    </source>
</evidence>
<dbReference type="GO" id="GO:0045740">
    <property type="term" value="P:positive regulation of DNA replication"/>
    <property type="evidence" value="ECO:0007669"/>
    <property type="project" value="TreeGrafter"/>
</dbReference>
<dbReference type="Pfam" id="PF00241">
    <property type="entry name" value="Cofilin_ADF"/>
    <property type="match status" value="1"/>
</dbReference>
<feature type="domain" description="PHD-type" evidence="24">
    <location>
        <begin position="1464"/>
        <end position="1514"/>
    </location>
</feature>
<accession>A0A061I383</accession>
<dbReference type="PROSITE" id="PS00633">
    <property type="entry name" value="BROMODOMAIN_1"/>
    <property type="match status" value="1"/>
</dbReference>
<evidence type="ECO:0000313" key="29">
    <source>
        <dbReference type="Proteomes" id="UP000030759"/>
    </source>
</evidence>
<dbReference type="GO" id="GO:0005721">
    <property type="term" value="C:pericentric heterochromatin"/>
    <property type="evidence" value="ECO:0007669"/>
    <property type="project" value="UniProtKB-ARBA"/>
</dbReference>
<evidence type="ECO:0000256" key="15">
    <source>
        <dbReference type="ARBA" id="ARBA00023203"/>
    </source>
</evidence>
<dbReference type="FunFam" id="3.30.40.10:FF:000300">
    <property type="entry name" value="Bromodomain adjacent to zinc finger domain protein 1A"/>
    <property type="match status" value="1"/>
</dbReference>
<feature type="compositionally biased region" description="Polar residues" evidence="22">
    <location>
        <begin position="1684"/>
        <end position="1716"/>
    </location>
</feature>
<sequence length="2044" mass="232627">MDFGRARRAVLQLLGATAPADVPALLHWMRTTRDFDEFTQDNNDIMLKNIADDLRSCLPQEAVLCSEQLALQKIRQQPEPTVHVDAFLYDEDVIDSLCEEGKMSRNYCTACGSHQTAPLGFISHSFSLEELKFIYQHVLPDLSGKVLVDIGSRLGTVLYAGYLYSSAVQLYGVELNGEFCQLQEMVIKKYQFGDRIKVLHADICTQGSLLQSADVIVMNNVFEYFLTEPQQASAWDYIIHNVRKQGSLLLTVPSLQDSLLGLETNMQLSSWVEEIPLNFDVYPQRDMDRETLEQIHLYKVNLRVAMQTGITINYCYSYLHILNSGITVLIDQAIGGDQTQGFVDFFERTILCNSLVWSCAVTGRPGLTYQEALESEKKARQNLQSFPEPLIIPVLYLTNLTHRSRLHEICDDIFAYVKDRYFVEETVEVIRNNGTRLQCRILEVLPPLHQNGFANGHVGSVDGETIVISDSDDSETQSSSFQHGKKKDAVDPLLFRYRVQPTKKEIYESAVVKATQISRRKHLFSRDKLKLFLKQHCEPQDGIIKIKASSLSTYNIAEQDFSYFFPDDPPTFIFSPVNRRRGRPPKRLSLGQEDNIASKQTIAGCRSKATKERDKLLKQEEMKALVLNLTFPKAFEKAKLKREKADALEARKKEKEDKEKKREELKKIVEEERLKKKEEKERLKIEREKVSQWWLFGQNNWICIPLTSFTWFKYYMDCLTLQELPEPTPVKTRLPPEIFGDALMVLEFLNAFGELFDLQDEFPEGVTLGKYSKVLEEALVGNDSEGPLCELLFFFLTAIFQAMAEEEEEVAKEQITDADTKDLTEALDEDADPTKSALSAVASLAAAWPQLHQGCSLKSLDLDSCTLSEILRLHILASGADVTSANAKYRYQKRGGFDATDDACMELRLSSPSLVKKLSSTAVYDLTPGEKMKILHALCGKLLTLVSTRDFIEDYVDVLRQAKQEFRELKAEQHRKEREATAARIRRRKEEKLKEQEQKMKEKQEKLKEDEQRNSAADLGEEGKEDFDTSIESKETEQKDLDPDMVTEDEDDPGSQRRSRRGKAGQSGVKQCIKQEEINCCIKQEPLAADTEEALRQEHQRKEKELLDKIQSAIACTNIFPLGRDRMYRRYWIFPSIPGLFIEEDFSGLTEDMLLPRPSSFHDNAQSHNAQVSVKTEESFMSESTSSLDQGPFDDSILLPKPVHKPNRWCFYSSEDQLDQLIEALNSRGHRESALKDTLLQEKSRICAQLAHFSEEKFHFSDNPQADTKPVSSRGRSSNVCDTSQMSAEKQLELRLRDFLLDIEDRIYQGTLGAIKVTDRQIWRSALENGRYELLSEENKENGVIKTINEDAEEMEVEQARVIVRDRLLGIKTETPSAVSTNSSTPQSVSSVVHYLAMALFQIEQGIERRFLKAPLDGSDSGRSYKTVLDRWRESLLSSASLSQVFLHLSTLDRSVMWSKSILNARCKICRKKGDAENMVLCDGCDRGHHTYCVRPKLKTVPEGDWFCPECRPKQRSRRLSSRQRPSLESDEEVEENMEGDNEVDDDDEEGQSEEEEYEVEQDEEDSEEEELSPPKRGRPQVRLPIKTRGRLSSSFSSRNQRQDHGRYPSRSQHSTPKTTASPKTSGRSLRKIRSAPSTETRSLRIASRSTRHSPGTLQADVFVELLSPPGKRKVRKSADNTQEHSPSFTNFKVSTSRSSGQLTPLNTATGLSLQDSESKRRGRKRQSTESSPVPLNRRSSGRQGGVHELSAFEQLVVELVRHDDSWPFLKLVSKIQVPDYYDIIKKPIALNIIREKVNKCEYKLASEFIDDIELMFSNCFEYNPRNTSEAKAGTRLQAFFHYQAQKLGLHVSSSSVDQVSVPVAAKKSRGCRVDTMQKASGVTVNDEVIKVFNDMKVRKSSTQEEIKKRKKAVLFCLSDDKRQIIVEEAKQILVGDIGDTVEDPYTSFVKLLPLNDCRYALYDATYETKESKKEDLVFIFWAPESAPLKSKMIYASSKDAIKKKFTGIKHEWQVNGLDDIKDRSTLGEKLGGSVVVSLEGKPL</sequence>
<dbReference type="SMART" id="SM00297">
    <property type="entry name" value="BROMO"/>
    <property type="match status" value="1"/>
</dbReference>
<dbReference type="SUPFAM" id="SSF55753">
    <property type="entry name" value="Actin depolymerizing proteins"/>
    <property type="match status" value="1"/>
</dbReference>
<dbReference type="PRINTS" id="PR00006">
    <property type="entry name" value="COFILIN"/>
</dbReference>
<keyword evidence="16 20" id="KW-0539">Nucleus</keyword>
<dbReference type="InterPro" id="IPR028941">
    <property type="entry name" value="WHIM2_dom"/>
</dbReference>
<dbReference type="InterPro" id="IPR019786">
    <property type="entry name" value="Zinc_finger_PHD-type_CS"/>
</dbReference>
<organism evidence="28 29">
    <name type="scientific">Cricetulus griseus</name>
    <name type="common">Chinese hamster</name>
    <name type="synonym">Cricetulus barabensis griseus</name>
    <dbReference type="NCBI Taxonomy" id="10029"/>
    <lineage>
        <taxon>Eukaryota</taxon>
        <taxon>Metazoa</taxon>
        <taxon>Chordata</taxon>
        <taxon>Craniata</taxon>
        <taxon>Vertebrata</taxon>
        <taxon>Euteleostomi</taxon>
        <taxon>Mammalia</taxon>
        <taxon>Eutheria</taxon>
        <taxon>Euarchontoglires</taxon>
        <taxon>Glires</taxon>
        <taxon>Rodentia</taxon>
        <taxon>Myomorpha</taxon>
        <taxon>Muroidea</taxon>
        <taxon>Cricetidae</taxon>
        <taxon>Cricetinae</taxon>
        <taxon>Cricetulus</taxon>
    </lineage>
</organism>
<feature type="compositionally biased region" description="Basic residues" evidence="22">
    <location>
        <begin position="1576"/>
        <end position="1590"/>
    </location>
</feature>
<evidence type="ECO:0000259" key="24">
    <source>
        <dbReference type="PROSITE" id="PS50016"/>
    </source>
</evidence>
<evidence type="ECO:0000256" key="16">
    <source>
        <dbReference type="ARBA" id="ARBA00023242"/>
    </source>
</evidence>
<dbReference type="InterPro" id="IPR001487">
    <property type="entry name" value="Bromodomain"/>
</dbReference>
<dbReference type="PROSITE" id="PS50014">
    <property type="entry name" value="BROMODOMAIN_2"/>
    <property type="match status" value="1"/>
</dbReference>
<dbReference type="InterPro" id="IPR029006">
    <property type="entry name" value="ADF-H/Gelsolin-like_dom_sf"/>
</dbReference>
<evidence type="ECO:0000256" key="19">
    <source>
        <dbReference type="PROSITE-ProRule" id="PRU00146"/>
    </source>
</evidence>
<dbReference type="CDD" id="cd11286">
    <property type="entry name" value="ADF_cofilin_like"/>
    <property type="match status" value="1"/>
</dbReference>
<evidence type="ECO:0000259" key="27">
    <source>
        <dbReference type="PROSITE" id="PS51263"/>
    </source>
</evidence>
<dbReference type="GO" id="GO:0031445">
    <property type="term" value="P:regulation of heterochromatin formation"/>
    <property type="evidence" value="ECO:0007669"/>
    <property type="project" value="TreeGrafter"/>
</dbReference>
<feature type="domain" description="ADF-H" evidence="27">
    <location>
        <begin position="1882"/>
        <end position="2031"/>
    </location>
</feature>
<evidence type="ECO:0000256" key="7">
    <source>
        <dbReference type="ARBA" id="ARBA00022771"/>
    </source>
</evidence>
<gene>
    <name evidence="28" type="ORF">H671_5g14938</name>
</gene>
<dbReference type="InterPro" id="IPR002108">
    <property type="entry name" value="ADF-H"/>
</dbReference>
<dbReference type="Pfam" id="PF00439">
    <property type="entry name" value="Bromodomain"/>
    <property type="match status" value="1"/>
</dbReference>
<keyword evidence="4" id="KW-1017">Isopeptide bond</keyword>
<keyword evidence="9" id="KW-0832">Ubl conjugation</keyword>
<keyword evidence="6" id="KW-0479">Metal-binding</keyword>
<dbReference type="Gene3D" id="3.30.40.10">
    <property type="entry name" value="Zinc/RING finger domain, C3HC4 (zinc finger)"/>
    <property type="match status" value="1"/>
</dbReference>
<dbReference type="InterPro" id="IPR047171">
    <property type="entry name" value="BAZ1A"/>
</dbReference>
<dbReference type="GO" id="GO:0030042">
    <property type="term" value="P:actin filament depolymerization"/>
    <property type="evidence" value="ECO:0007669"/>
    <property type="project" value="InterPro"/>
</dbReference>
<keyword evidence="15" id="KW-0009">Actin-binding</keyword>
<keyword evidence="11" id="KW-0805">Transcription regulation</keyword>
<dbReference type="InterPro" id="IPR018359">
    <property type="entry name" value="Bromodomain_CS"/>
</dbReference>
<reference evidence="29" key="1">
    <citation type="journal article" date="2013" name="Nat. Biotechnol.">
        <title>Chinese hamster genome sequenced from sorted chromosomes.</title>
        <authorList>
            <person name="Brinkrolf K."/>
            <person name="Rupp O."/>
            <person name="Laux H."/>
            <person name="Kollin F."/>
            <person name="Ernst W."/>
            <person name="Linke B."/>
            <person name="Kofler R."/>
            <person name="Romand S."/>
            <person name="Hesse F."/>
            <person name="Budach W.E."/>
            <person name="Galosy S."/>
            <person name="Muller D."/>
            <person name="Noll T."/>
            <person name="Wienberg J."/>
            <person name="Jostock T."/>
            <person name="Leonard M."/>
            <person name="Grillari J."/>
            <person name="Tauch A."/>
            <person name="Goesmann A."/>
            <person name="Helk B."/>
            <person name="Mott J.E."/>
            <person name="Puhler A."/>
            <person name="Borth N."/>
        </authorList>
    </citation>
    <scope>NUCLEOTIDE SEQUENCE [LARGE SCALE GENOMIC DNA]</scope>
    <source>
        <strain evidence="29">17A/GY</strain>
    </source>
</reference>
<dbReference type="InterPro" id="IPR013136">
    <property type="entry name" value="WSTF_Acf1_Cbp146"/>
</dbReference>
<evidence type="ECO:0000256" key="8">
    <source>
        <dbReference type="ARBA" id="ARBA00022833"/>
    </source>
</evidence>
<feature type="compositionally biased region" description="Acidic residues" evidence="22">
    <location>
        <begin position="1043"/>
        <end position="1053"/>
    </location>
</feature>
<dbReference type="CDD" id="cd15627">
    <property type="entry name" value="PHD_BAZ1A"/>
    <property type="match status" value="1"/>
</dbReference>
<evidence type="ECO:0000256" key="9">
    <source>
        <dbReference type="ARBA" id="ARBA00022843"/>
    </source>
</evidence>
<name>A0A061I383_CRIGR</name>
<dbReference type="SUPFAM" id="SSF47370">
    <property type="entry name" value="Bromodomain"/>
    <property type="match status" value="1"/>
</dbReference>
<dbReference type="SUPFAM" id="SSF53335">
    <property type="entry name" value="S-adenosyl-L-methionine-dependent methyltransferases"/>
    <property type="match status" value="1"/>
</dbReference>
<dbReference type="Pfam" id="PF15612">
    <property type="entry name" value="WHIM1"/>
    <property type="match status" value="1"/>
</dbReference>
<dbReference type="Pfam" id="PF10537">
    <property type="entry name" value="WAC_Acf1_DNA_bd"/>
    <property type="match status" value="1"/>
</dbReference>
<dbReference type="Pfam" id="PF15613">
    <property type="entry name" value="WSD"/>
    <property type="match status" value="1"/>
</dbReference>
<dbReference type="PANTHER" id="PTHR46510">
    <property type="entry name" value="BROMODOMAIN ADJACENT TO ZINC FINGER DOMAIN PROTEIN 1A"/>
    <property type="match status" value="1"/>
</dbReference>
<dbReference type="Gene3D" id="3.40.50.150">
    <property type="entry name" value="Vaccinia Virus protein VP39"/>
    <property type="match status" value="1"/>
</dbReference>
<keyword evidence="8" id="KW-0862">Zinc</keyword>
<feature type="compositionally biased region" description="Basic and acidic residues" evidence="22">
    <location>
        <begin position="969"/>
        <end position="981"/>
    </location>
</feature>
<dbReference type="GO" id="GO:0008270">
    <property type="term" value="F:zinc ion binding"/>
    <property type="evidence" value="ECO:0007669"/>
    <property type="project" value="UniProtKB-KW"/>
</dbReference>
<dbReference type="InterPro" id="IPR001965">
    <property type="entry name" value="Znf_PHD"/>
</dbReference>
<dbReference type="FunFam" id="3.40.20.10:FF:000010">
    <property type="entry name" value="Putative destrin"/>
    <property type="match status" value="1"/>
</dbReference>
<keyword evidence="7 19" id="KW-0863">Zinc-finger</keyword>
<feature type="region of interest" description="Disordered" evidence="22">
    <location>
        <begin position="1518"/>
        <end position="1745"/>
    </location>
</feature>
<keyword evidence="13 18" id="KW-0103">Bromodomain</keyword>
<keyword evidence="12 21" id="KW-0175">Coiled coil</keyword>
<dbReference type="GO" id="GO:0051015">
    <property type="term" value="F:actin filament binding"/>
    <property type="evidence" value="ECO:0007669"/>
    <property type="project" value="UniProtKB-ARBA"/>
</dbReference>
<evidence type="ECO:0000256" key="12">
    <source>
        <dbReference type="ARBA" id="ARBA00023054"/>
    </source>
</evidence>
<evidence type="ECO:0000256" key="18">
    <source>
        <dbReference type="PROSITE-ProRule" id="PRU00035"/>
    </source>
</evidence>
<comment type="similarity">
    <text evidence="2">Belongs to the actin-binding proteins ADF family.</text>
</comment>